<comment type="caution">
    <text evidence="1">The sequence shown here is derived from an EMBL/GenBank/DDBJ whole genome shotgun (WGS) entry which is preliminary data.</text>
</comment>
<keyword evidence="2" id="KW-1185">Reference proteome</keyword>
<dbReference type="NCBIfam" id="TIGR02241">
    <property type="entry name" value="conserved hypothetical phage tail region protein"/>
    <property type="match status" value="1"/>
</dbReference>
<dbReference type="PANTHER" id="PTHR38009:SF1">
    <property type="entry name" value="CONSERVED HYPOTHETICAL PHAGE TAIL PROTEIN"/>
    <property type="match status" value="1"/>
</dbReference>
<dbReference type="InterPro" id="IPR010667">
    <property type="entry name" value="Phage_T4_Gp19"/>
</dbReference>
<proteinExistence type="predicted"/>
<evidence type="ECO:0000313" key="1">
    <source>
        <dbReference type="EMBL" id="MBD2343795.1"/>
    </source>
</evidence>
<dbReference type="InterPro" id="IPR011747">
    <property type="entry name" value="CHP02241"/>
</dbReference>
<sequence length="174" mass="19083">MAGNGTNNGNIAHELNYVTTNRFYVEIDSAIAASFTECSGFNVQIQKKILHEGGVNDQQRVYLGYAEFSDVTLKRGVTDHPGFWNWINEVFDEKSATSRRNVNILVFNQAGETMMSWTLIGAVPIAWKTPTLQADGNAAALEELTLAYEGLKVGKNKGGGNPTTRLTSGFFQSQ</sequence>
<name>A0ABR8CKW2_9NOST</name>
<dbReference type="RefSeq" id="WP_190406260.1">
    <property type="nucleotide sequence ID" value="NZ_JACJRF010000007.1"/>
</dbReference>
<evidence type="ECO:0000313" key="2">
    <source>
        <dbReference type="Proteomes" id="UP000607281"/>
    </source>
</evidence>
<dbReference type="Proteomes" id="UP000607281">
    <property type="component" value="Unassembled WGS sequence"/>
</dbReference>
<dbReference type="EMBL" id="JACJRF010000007">
    <property type="protein sequence ID" value="MBD2343795.1"/>
    <property type="molecule type" value="Genomic_DNA"/>
</dbReference>
<protein>
    <submittedName>
        <fullName evidence="1">Phage tail protein</fullName>
    </submittedName>
</protein>
<dbReference type="Pfam" id="PF06841">
    <property type="entry name" value="Phage_T4_gp19"/>
    <property type="match status" value="1"/>
</dbReference>
<gene>
    <name evidence="1" type="ORF">H6G18_06495</name>
</gene>
<dbReference type="PANTHER" id="PTHR38009">
    <property type="entry name" value="CONSERVED HYPOTHETICAL PHAGE TAIL PROTEIN"/>
    <property type="match status" value="1"/>
</dbReference>
<accession>A0ABR8CKW2</accession>
<organism evidence="1 2">
    <name type="scientific">Anabaena subtropica FACHB-260</name>
    <dbReference type="NCBI Taxonomy" id="2692884"/>
    <lineage>
        <taxon>Bacteria</taxon>
        <taxon>Bacillati</taxon>
        <taxon>Cyanobacteriota</taxon>
        <taxon>Cyanophyceae</taxon>
        <taxon>Nostocales</taxon>
        <taxon>Nostocaceae</taxon>
        <taxon>Anabaena</taxon>
    </lineage>
</organism>
<reference evidence="1 2" key="1">
    <citation type="journal article" date="2020" name="ISME J.">
        <title>Comparative genomics reveals insights into cyanobacterial evolution and habitat adaptation.</title>
        <authorList>
            <person name="Chen M.Y."/>
            <person name="Teng W.K."/>
            <person name="Zhao L."/>
            <person name="Hu C.X."/>
            <person name="Zhou Y.K."/>
            <person name="Han B.P."/>
            <person name="Song L.R."/>
            <person name="Shu W.S."/>
        </authorList>
    </citation>
    <scope>NUCLEOTIDE SEQUENCE [LARGE SCALE GENOMIC DNA]</scope>
    <source>
        <strain evidence="1 2">FACHB-260</strain>
    </source>
</reference>